<comment type="caution">
    <text evidence="3">The sequence shown here is derived from an EMBL/GenBank/DDBJ whole genome shotgun (WGS) entry which is preliminary data.</text>
</comment>
<gene>
    <name evidence="3" type="ORF">CDV52_11030</name>
    <name evidence="2" type="ORF">CDV53_14385</name>
</gene>
<evidence type="ECO:0000313" key="4">
    <source>
        <dbReference type="Proteomes" id="UP000196640"/>
    </source>
</evidence>
<evidence type="ECO:0000313" key="3">
    <source>
        <dbReference type="EMBL" id="OWJ83551.1"/>
    </source>
</evidence>
<proteinExistence type="predicted"/>
<evidence type="ECO:0000256" key="1">
    <source>
        <dbReference type="SAM" id="MobiDB-lite"/>
    </source>
</evidence>
<dbReference type="STRING" id="366616.CG51_06045"/>
<organism evidence="3 4">
    <name type="scientific">Haematobacter missouriensis</name>
    <dbReference type="NCBI Taxonomy" id="366616"/>
    <lineage>
        <taxon>Bacteria</taxon>
        <taxon>Pseudomonadati</taxon>
        <taxon>Pseudomonadota</taxon>
        <taxon>Alphaproteobacteria</taxon>
        <taxon>Rhodobacterales</taxon>
        <taxon>Paracoccaceae</taxon>
        <taxon>Haematobacter</taxon>
    </lineage>
</organism>
<reference evidence="4 5" key="1">
    <citation type="submission" date="2016-11" db="EMBL/GenBank/DDBJ databases">
        <title>Comparison of Traditional DNA-DNA Hybridization with In Silico Genomic Analysis.</title>
        <authorList>
            <person name="Nicholson A.C."/>
            <person name="Sammons S."/>
            <person name="Humrighouse B.W."/>
            <person name="Graziano J."/>
            <person name="Lasker B."/>
            <person name="Whitney A.M."/>
            <person name="Mcquiston J.R."/>
        </authorList>
    </citation>
    <scope>NUCLEOTIDE SEQUENCE [LARGE SCALE GENOMIC DNA]</scope>
    <source>
        <strain evidence="2 5">H1892</strain>
        <strain evidence="3 4">H2381</strain>
    </source>
</reference>
<dbReference type="EMBL" id="NIPX01000019">
    <property type="protein sequence ID" value="OWJ83551.1"/>
    <property type="molecule type" value="Genomic_DNA"/>
</dbReference>
<feature type="region of interest" description="Disordered" evidence="1">
    <location>
        <begin position="81"/>
        <end position="103"/>
    </location>
</feature>
<accession>A0A212APY5</accession>
<name>A0A212APY5_9RHOB</name>
<evidence type="ECO:0000313" key="5">
    <source>
        <dbReference type="Proteomes" id="UP000214673"/>
    </source>
</evidence>
<dbReference type="Proteomes" id="UP000196640">
    <property type="component" value="Unassembled WGS sequence"/>
</dbReference>
<keyword evidence="5" id="KW-1185">Reference proteome</keyword>
<dbReference type="OrthoDB" id="4731087at2"/>
<dbReference type="AlphaFoldDB" id="A0A212APY5"/>
<protein>
    <submittedName>
        <fullName evidence="3">Uncharacterized protein</fullName>
    </submittedName>
</protein>
<dbReference type="Proteomes" id="UP000214673">
    <property type="component" value="Unassembled WGS sequence"/>
</dbReference>
<dbReference type="EMBL" id="NIPV01000086">
    <property type="protein sequence ID" value="OWJ73913.1"/>
    <property type="molecule type" value="Genomic_DNA"/>
</dbReference>
<sequence>MEFYARQGEVTIIRIPDGPLPSWPELGLQGGHLIVGPSETHHHHVIERPSAVRIVAKPGSGAMTVLRMIVKEPTRVIHLRGHDTHRPVDLPPGSYEIRGQQEYDPYAEAVRRAAD</sequence>
<dbReference type="RefSeq" id="WP_035745069.1">
    <property type="nucleotide sequence ID" value="NZ_CALUEG010000034.1"/>
</dbReference>
<evidence type="ECO:0000313" key="2">
    <source>
        <dbReference type="EMBL" id="OWJ73913.1"/>
    </source>
</evidence>